<name>A0A6M1SYN1_9BACT</name>
<dbReference type="Pfam" id="PF13646">
    <property type="entry name" value="HEAT_2"/>
    <property type="match status" value="1"/>
</dbReference>
<dbReference type="InterPro" id="IPR042097">
    <property type="entry name" value="Aminopeptidase_N-like_N_sf"/>
</dbReference>
<reference evidence="2 3" key="1">
    <citation type="submission" date="2020-02" db="EMBL/GenBank/DDBJ databases">
        <title>Aliifodinibius halophilus 2W32, complete genome.</title>
        <authorList>
            <person name="Li Y."/>
            <person name="Wu S."/>
        </authorList>
    </citation>
    <scope>NUCLEOTIDE SEQUENCE [LARGE SCALE GENOMIC DNA]</scope>
    <source>
        <strain evidence="2 3">2W32</strain>
    </source>
</reference>
<dbReference type="SUPFAM" id="SSF48371">
    <property type="entry name" value="ARM repeat"/>
    <property type="match status" value="1"/>
</dbReference>
<dbReference type="SUPFAM" id="SSF63737">
    <property type="entry name" value="Leukotriene A4 hydrolase N-terminal domain"/>
    <property type="match status" value="1"/>
</dbReference>
<dbReference type="RefSeq" id="WP_165264847.1">
    <property type="nucleotide sequence ID" value="NZ_JAALLS010000001.1"/>
</dbReference>
<accession>A0A6M1SYN1</accession>
<keyword evidence="3" id="KW-1185">Reference proteome</keyword>
<evidence type="ECO:0000313" key="2">
    <source>
        <dbReference type="EMBL" id="NGP86747.1"/>
    </source>
</evidence>
<proteinExistence type="predicted"/>
<gene>
    <name evidence="2" type="ORF">G3569_00160</name>
</gene>
<dbReference type="Gene3D" id="2.60.40.1730">
    <property type="entry name" value="tricorn interacting facor f3 domain"/>
    <property type="match status" value="1"/>
</dbReference>
<dbReference type="AlphaFoldDB" id="A0A6M1SYN1"/>
<dbReference type="PANTHER" id="PTHR45726:SF3">
    <property type="entry name" value="LEUKOTRIENE A-4 HYDROLASE"/>
    <property type="match status" value="1"/>
</dbReference>
<dbReference type="InterPro" id="IPR034015">
    <property type="entry name" value="M1_LTA4H"/>
</dbReference>
<organism evidence="2 3">
    <name type="scientific">Fodinibius halophilus</name>
    <dbReference type="NCBI Taxonomy" id="1736908"/>
    <lineage>
        <taxon>Bacteria</taxon>
        <taxon>Pseudomonadati</taxon>
        <taxon>Balneolota</taxon>
        <taxon>Balneolia</taxon>
        <taxon>Balneolales</taxon>
        <taxon>Balneolaceae</taxon>
        <taxon>Fodinibius</taxon>
    </lineage>
</organism>
<protein>
    <submittedName>
        <fullName evidence="2">M1 family metallopeptidase</fullName>
    </submittedName>
</protein>
<evidence type="ECO:0000313" key="3">
    <source>
        <dbReference type="Proteomes" id="UP000479132"/>
    </source>
</evidence>
<dbReference type="InterPro" id="IPR011989">
    <property type="entry name" value="ARM-like"/>
</dbReference>
<sequence>MRNIGFSFQYFRSAIIVVLLLLIFGISHKVEAQSFDYEAYPKLDFDFINLTLDLGIQPQNLRIDGAATYEVEANISGADTLTLFASHIDISSVSVDGESADYSLHNDSLFIPVVDSAEMGQRFNVNIRYSGNPNFGLLKNRSGTVWTSMLPKAQRHWVPVVDHPNVEFKTTFNIAVPSGFQLWATGKKLKEEMVSVDVMRYQFTSEDDMPASSLAFTVGKFKQDSTKYGAKKINLATEQSLTDSVNAPQLLEATQKYLSDLSDQLQVSYPYNQLNIIVTKDHNWETKSWGASTIFLYQNRGSLELQLLRGIIGQWFGEYQRVQQWSQADALTLYQTMLIKELAEGATTLDTTETPKHTLATVYDYFGIARWNQWQKGITSWQNASIHSFIKAEASNLLTELGNVVSWDTYADAWYQEIGQPLFEQPALQTTKNAKGNERLQDLVTYKVDYELNEAEGQLKLRFEAVHGVYKDLVTITADEVYPNKKESAEVTFTGNEDAVVLQVDPMISTLQLNAPDHPELILEEYKPAPFLIYELRNGDTVEERAAAAKKLGTHAENPDLQLAIRDFMNKDLSPKVEAALLQSLGDITDGAAGTQQIFLDALKSENQAIREAGLMALQNYKGTSTVVASVKSVAQRTEHLALFQKATQVLTALMSKDQFVGFTETVVQQDSVGNRAIFVIQELANMGAIKEAIERAELFITEDYSYEIRQRALHCLIQHDHTPSDWLSRARELLEDPDPRIRFLIVEGLRKNRNKEITDYLSAYIQDEYDARVYQKIGQVLE</sequence>
<dbReference type="Proteomes" id="UP000479132">
    <property type="component" value="Unassembled WGS sequence"/>
</dbReference>
<evidence type="ECO:0000259" key="1">
    <source>
        <dbReference type="Pfam" id="PF17900"/>
    </source>
</evidence>
<feature type="domain" description="Aminopeptidase N-like N-terminal" evidence="1">
    <location>
        <begin position="52"/>
        <end position="210"/>
    </location>
</feature>
<comment type="caution">
    <text evidence="2">The sequence shown here is derived from an EMBL/GenBank/DDBJ whole genome shotgun (WGS) entry which is preliminary data.</text>
</comment>
<dbReference type="InterPro" id="IPR016024">
    <property type="entry name" value="ARM-type_fold"/>
</dbReference>
<dbReference type="EMBL" id="JAALLS010000001">
    <property type="protein sequence ID" value="NGP86747.1"/>
    <property type="molecule type" value="Genomic_DNA"/>
</dbReference>
<dbReference type="Gene3D" id="1.25.10.10">
    <property type="entry name" value="Leucine-rich Repeat Variant"/>
    <property type="match status" value="1"/>
</dbReference>
<dbReference type="Pfam" id="PF17900">
    <property type="entry name" value="Peptidase_M1_N"/>
    <property type="match status" value="1"/>
</dbReference>
<dbReference type="PANTHER" id="PTHR45726">
    <property type="entry name" value="LEUKOTRIENE A-4 HYDROLASE"/>
    <property type="match status" value="1"/>
</dbReference>
<dbReference type="InterPro" id="IPR045357">
    <property type="entry name" value="Aminopeptidase_N-like_N"/>
</dbReference>